<dbReference type="AlphaFoldDB" id="A0A1I0GNX8"/>
<dbReference type="EMBL" id="FOHK01000012">
    <property type="protein sequence ID" value="SET71961.1"/>
    <property type="molecule type" value="Genomic_DNA"/>
</dbReference>
<dbReference type="GO" id="GO:0008239">
    <property type="term" value="F:dipeptidyl-peptidase activity"/>
    <property type="evidence" value="ECO:0007669"/>
    <property type="project" value="TreeGrafter"/>
</dbReference>
<dbReference type="InterPro" id="IPR001375">
    <property type="entry name" value="Peptidase_S9_cat"/>
</dbReference>
<dbReference type="InterPro" id="IPR002469">
    <property type="entry name" value="Peptidase_S9B_N"/>
</dbReference>
<evidence type="ECO:0000259" key="2">
    <source>
        <dbReference type="Pfam" id="PF00930"/>
    </source>
</evidence>
<accession>A0A1I0GNX8</accession>
<feature type="domain" description="Dipeptidylpeptidase IV N-terminal" evidence="2">
    <location>
        <begin position="116"/>
        <end position="465"/>
    </location>
</feature>
<dbReference type="Gene3D" id="3.40.50.1820">
    <property type="entry name" value="alpha/beta hydrolase"/>
    <property type="match status" value="1"/>
</dbReference>
<dbReference type="SUPFAM" id="SSF82171">
    <property type="entry name" value="DPP6 N-terminal domain-like"/>
    <property type="match status" value="1"/>
</dbReference>
<evidence type="ECO:0000313" key="3">
    <source>
        <dbReference type="EMBL" id="SET71961.1"/>
    </source>
</evidence>
<proteinExistence type="predicted"/>
<dbReference type="PROSITE" id="PS51257">
    <property type="entry name" value="PROKAR_LIPOPROTEIN"/>
    <property type="match status" value="1"/>
</dbReference>
<evidence type="ECO:0000313" key="4">
    <source>
        <dbReference type="Proteomes" id="UP000199308"/>
    </source>
</evidence>
<sequence length="757" mass="85979">MNFKPFTKALLISAATASTLFGCQQEDKNTQHINDTAPSLTLEQIYKDQTFRSDGIGRIRWLADGSGYTAVENGESGKDIVVYNPDTLARTVLVSAAQLTPKGSDKALTIDDYSWSADRSKLLIYTNSKKVWRSNSRGDYWVLDLSTNALKQLGGEMQTPSSLMFAKFSPDGEQVAYVHADNIYVESLSSSAIDALTKDGKDGIINGLFDWVYEEEFIIRDGFRWSPDGQHIAYWQLDTSGSKDFIMINNTDTLYPTITKFPYPKVGETNALAKVAIVNLETKKTLWPELPNNSREMYIPRMNWAGNSDAILIQHVNRKQDTNLLYLADAKTGNTRHVFTEKEEHFLDFYDDAHWLDGGEDFIWTSERSGWRHFYKVSRDGSSLVNLTDGNFDVTGLQAIDQTNGWLYFIASPDDVAQRYLYRSKLDGSVLNQRVTPNNFSGSNNYYMSDNGQWAIHYHSSFTEPTQIRLVAVDGHETKHTLMDNKALRDKLATFEHAKTEFFQVKAQDGLPLDGYITRPADFDPNKKYPIIFFVYGEPWGQTVQDRWRGNSYLWDQLLTQKGFIVASIDNRGTRAPKGQAWRKSIYGAVGVLSSRDQSDALTAMAKQWPYIDTDRVGIWGHSGGGSMTLNMLFRYPKQYHVGISSAPVPDQKLYDTIYQERYSGLLPEYEEGYVEGSPITHAKNLEGKLLLIHGTGDDNVHYQGAESLINELIKHNRQFDFMSYPNRSHSIREGEGTVLHYKTMQTNYFVEHLKPE</sequence>
<dbReference type="GO" id="GO:0006508">
    <property type="term" value="P:proteolysis"/>
    <property type="evidence" value="ECO:0007669"/>
    <property type="project" value="InterPro"/>
</dbReference>
<dbReference type="InterPro" id="IPR050278">
    <property type="entry name" value="Serine_Prot_S9B/DPPIV"/>
</dbReference>
<feature type="domain" description="Peptidase S9 prolyl oligopeptidase catalytic" evidence="1">
    <location>
        <begin position="557"/>
        <end position="755"/>
    </location>
</feature>
<dbReference type="OrthoDB" id="9812921at2"/>
<dbReference type="PANTHER" id="PTHR11731">
    <property type="entry name" value="PROTEASE FAMILY S9B,C DIPEPTIDYL-PEPTIDASE IV-RELATED"/>
    <property type="match status" value="1"/>
</dbReference>
<dbReference type="Proteomes" id="UP000199308">
    <property type="component" value="Unassembled WGS sequence"/>
</dbReference>
<dbReference type="Gene3D" id="2.140.10.30">
    <property type="entry name" value="Dipeptidylpeptidase IV, N-terminal domain"/>
    <property type="match status" value="1"/>
</dbReference>
<dbReference type="STRING" id="349064.SAMN05660429_02497"/>
<dbReference type="RefSeq" id="WP_093331022.1">
    <property type="nucleotide sequence ID" value="NZ_AP027363.1"/>
</dbReference>
<dbReference type="Pfam" id="PF00930">
    <property type="entry name" value="DPPIV_N"/>
    <property type="match status" value="1"/>
</dbReference>
<dbReference type="InterPro" id="IPR029058">
    <property type="entry name" value="AB_hydrolase_fold"/>
</dbReference>
<reference evidence="3 4" key="1">
    <citation type="submission" date="2016-10" db="EMBL/GenBank/DDBJ databases">
        <authorList>
            <person name="de Groot N.N."/>
        </authorList>
    </citation>
    <scope>NUCLEOTIDE SEQUENCE [LARGE SCALE GENOMIC DNA]</scope>
    <source>
        <strain evidence="3 4">DSM 19706</strain>
    </source>
</reference>
<dbReference type="GO" id="GO:0008236">
    <property type="term" value="F:serine-type peptidase activity"/>
    <property type="evidence" value="ECO:0007669"/>
    <property type="project" value="InterPro"/>
</dbReference>
<gene>
    <name evidence="3" type="ORF">SAMN05660429_02497</name>
</gene>
<name>A0A1I0GNX8_THASX</name>
<organism evidence="3 4">
    <name type="scientific">Thalassotalea agarivorans</name>
    <name type="common">Thalassomonas agarivorans</name>
    <dbReference type="NCBI Taxonomy" id="349064"/>
    <lineage>
        <taxon>Bacteria</taxon>
        <taxon>Pseudomonadati</taxon>
        <taxon>Pseudomonadota</taxon>
        <taxon>Gammaproteobacteria</taxon>
        <taxon>Alteromonadales</taxon>
        <taxon>Colwelliaceae</taxon>
        <taxon>Thalassotalea</taxon>
    </lineage>
</organism>
<evidence type="ECO:0000259" key="1">
    <source>
        <dbReference type="Pfam" id="PF00326"/>
    </source>
</evidence>
<keyword evidence="4" id="KW-1185">Reference proteome</keyword>
<protein>
    <submittedName>
        <fullName evidence="3">Dipeptidyl-peptidase-4</fullName>
    </submittedName>
</protein>
<dbReference type="PANTHER" id="PTHR11731:SF193">
    <property type="entry name" value="DIPEPTIDYL PEPTIDASE 9"/>
    <property type="match status" value="1"/>
</dbReference>
<dbReference type="SUPFAM" id="SSF53474">
    <property type="entry name" value="alpha/beta-Hydrolases"/>
    <property type="match status" value="1"/>
</dbReference>
<dbReference type="Pfam" id="PF00326">
    <property type="entry name" value="Peptidase_S9"/>
    <property type="match status" value="1"/>
</dbReference>